<dbReference type="CDD" id="cd01324">
    <property type="entry name" value="cbb3_Oxidase_CcoQ"/>
    <property type="match status" value="1"/>
</dbReference>
<evidence type="ECO:0000313" key="2">
    <source>
        <dbReference type="EMBL" id="WEK06668.1"/>
    </source>
</evidence>
<keyword evidence="1" id="KW-0472">Membrane</keyword>
<dbReference type="InterPro" id="IPR008621">
    <property type="entry name" value="Cbb3-typ_cyt_oxidase_comp"/>
</dbReference>
<reference evidence="2" key="1">
    <citation type="submission" date="2023-03" db="EMBL/GenBank/DDBJ databases">
        <title>Andean soil-derived lignocellulolytic bacterial consortium as a source of novel taxa and putative plastic-active enzymes.</title>
        <authorList>
            <person name="Diaz-Garcia L."/>
            <person name="Chuvochina M."/>
            <person name="Feuerriegel G."/>
            <person name="Bunk B."/>
            <person name="Sproer C."/>
            <person name="Streit W.R."/>
            <person name="Rodriguez L.M."/>
            <person name="Overmann J."/>
            <person name="Jimenez D.J."/>
        </authorList>
    </citation>
    <scope>NUCLEOTIDE SEQUENCE</scope>
    <source>
        <strain evidence="2">MAG 4196</strain>
    </source>
</reference>
<protein>
    <submittedName>
        <fullName evidence="2">Cbb3-type cytochrome c oxidase subunit 3</fullName>
    </submittedName>
</protein>
<keyword evidence="1" id="KW-0812">Transmembrane</keyword>
<evidence type="ECO:0000313" key="3">
    <source>
        <dbReference type="Proteomes" id="UP001217476"/>
    </source>
</evidence>
<accession>A0AAJ6B3P6</accession>
<dbReference type="EMBL" id="CP119312">
    <property type="protein sequence ID" value="WEK06668.1"/>
    <property type="molecule type" value="Genomic_DNA"/>
</dbReference>
<keyword evidence="1" id="KW-1133">Transmembrane helix</keyword>
<gene>
    <name evidence="2" type="ORF">P0Y65_10625</name>
</gene>
<evidence type="ECO:0000256" key="1">
    <source>
        <dbReference type="SAM" id="Phobius"/>
    </source>
</evidence>
<name>A0AAJ6B3P6_9HYPH</name>
<sequence>MDYTVMRHFADSWGLVYLFGIFILVAGFLLRPGAREQAKDAARIPLQNDEGNGPR</sequence>
<dbReference type="Proteomes" id="UP001217476">
    <property type="component" value="Chromosome"/>
</dbReference>
<dbReference type="AlphaFoldDB" id="A0AAJ6B3P6"/>
<proteinExistence type="predicted"/>
<organism evidence="2 3">
    <name type="scientific">Candidatus Devosia phytovorans</name>
    <dbReference type="NCBI Taxonomy" id="3121372"/>
    <lineage>
        <taxon>Bacteria</taxon>
        <taxon>Pseudomonadati</taxon>
        <taxon>Pseudomonadota</taxon>
        <taxon>Alphaproteobacteria</taxon>
        <taxon>Hyphomicrobiales</taxon>
        <taxon>Devosiaceae</taxon>
        <taxon>Devosia</taxon>
    </lineage>
</organism>
<feature type="transmembrane region" description="Helical" evidence="1">
    <location>
        <begin position="12"/>
        <end position="30"/>
    </location>
</feature>
<dbReference type="Pfam" id="PF05545">
    <property type="entry name" value="FixQ"/>
    <property type="match status" value="1"/>
</dbReference>